<dbReference type="AlphaFoldDB" id="A0A1I4FEP4"/>
<name>A0A1I4FEP4_9HYPH</name>
<accession>A0A1I4FEP4</accession>
<dbReference type="Proteomes" id="UP000199048">
    <property type="component" value="Unassembled WGS sequence"/>
</dbReference>
<evidence type="ECO:0000313" key="2">
    <source>
        <dbReference type="EMBL" id="SFL16465.1"/>
    </source>
</evidence>
<evidence type="ECO:0008006" key="4">
    <source>
        <dbReference type="Google" id="ProtNLM"/>
    </source>
</evidence>
<organism evidence="2 3">
    <name type="scientific">Methylobacterium pseudosasicola</name>
    <dbReference type="NCBI Taxonomy" id="582667"/>
    <lineage>
        <taxon>Bacteria</taxon>
        <taxon>Pseudomonadati</taxon>
        <taxon>Pseudomonadota</taxon>
        <taxon>Alphaproteobacteria</taxon>
        <taxon>Hyphomicrobiales</taxon>
        <taxon>Methylobacteriaceae</taxon>
        <taxon>Methylobacterium</taxon>
    </lineage>
</organism>
<sequence>MSSRFVLALLASSGLSACASSSDKVAATYVSPIQYASLSCRQIAEESARVSVRASQAAGIQDKKRTDDQVVTAVGVVVFWPALFFIDGDNMHTAELSRLKGEIEALEQTSVQKNCGIQFQRQPAS</sequence>
<evidence type="ECO:0000256" key="1">
    <source>
        <dbReference type="SAM" id="SignalP"/>
    </source>
</evidence>
<dbReference type="PROSITE" id="PS51257">
    <property type="entry name" value="PROKAR_LIPOPROTEIN"/>
    <property type="match status" value="1"/>
</dbReference>
<evidence type="ECO:0000313" key="3">
    <source>
        <dbReference type="Proteomes" id="UP000199048"/>
    </source>
</evidence>
<dbReference type="EMBL" id="FOTK01000001">
    <property type="protein sequence ID" value="SFL16465.1"/>
    <property type="molecule type" value="Genomic_DNA"/>
</dbReference>
<keyword evidence="1" id="KW-0732">Signal</keyword>
<proteinExistence type="predicted"/>
<dbReference type="OrthoDB" id="7862470at2"/>
<feature type="chain" id="PRO_5011504627" description="Lipoprotein" evidence="1">
    <location>
        <begin position="20"/>
        <end position="125"/>
    </location>
</feature>
<dbReference type="STRING" id="582667.SAMN05192568_1001298"/>
<reference evidence="3" key="1">
    <citation type="submission" date="2016-10" db="EMBL/GenBank/DDBJ databases">
        <authorList>
            <person name="Varghese N."/>
            <person name="Submissions S."/>
        </authorList>
    </citation>
    <scope>NUCLEOTIDE SEQUENCE [LARGE SCALE GENOMIC DNA]</scope>
    <source>
        <strain evidence="3">BL36</strain>
    </source>
</reference>
<feature type="signal peptide" evidence="1">
    <location>
        <begin position="1"/>
        <end position="19"/>
    </location>
</feature>
<keyword evidence="3" id="KW-1185">Reference proteome</keyword>
<gene>
    <name evidence="2" type="ORF">SAMN05192568_1001298</name>
</gene>
<protein>
    <recommendedName>
        <fullName evidence="4">Lipoprotein</fullName>
    </recommendedName>
</protein>